<accession>A0A1D2LSX8</accession>
<reference evidence="11" key="2">
    <citation type="submission" date="2018-04" db="EMBL/GenBank/DDBJ databases">
        <authorList>
            <person name="Illikoud N."/>
        </authorList>
    </citation>
    <scope>NUCLEOTIDE SEQUENCE [LARGE SCALE GENOMIC DNA]</scope>
</reference>
<dbReference type="Proteomes" id="UP000270190">
    <property type="component" value="Unassembled WGS sequence"/>
</dbReference>
<keyword evidence="5 6" id="KW-0472">Membrane</keyword>
<evidence type="ECO:0000313" key="10">
    <source>
        <dbReference type="Proteomes" id="UP000243591"/>
    </source>
</evidence>
<proteinExistence type="predicted"/>
<name>A0A1D2LSX8_BROTH</name>
<comment type="subcellular location">
    <subcellularLocation>
        <location evidence="1">Cell membrane</location>
        <topology evidence="1">Single-pass membrane protein</topology>
    </subcellularLocation>
</comment>
<dbReference type="InterPro" id="IPR007168">
    <property type="entry name" value="Phageshock_PspC_N"/>
</dbReference>
<dbReference type="InterPro" id="IPR052027">
    <property type="entry name" value="PspC"/>
</dbReference>
<dbReference type="Proteomes" id="UP000243591">
    <property type="component" value="Chromosome"/>
</dbReference>
<dbReference type="Pfam" id="PF04024">
    <property type="entry name" value="PspC"/>
    <property type="match status" value="1"/>
</dbReference>
<evidence type="ECO:0000259" key="7">
    <source>
        <dbReference type="Pfam" id="PF04024"/>
    </source>
</evidence>
<evidence type="ECO:0000313" key="11">
    <source>
        <dbReference type="Proteomes" id="UP000270190"/>
    </source>
</evidence>
<gene>
    <name evidence="9" type="ORF">BTBSAS_70087</name>
    <name evidence="8" type="ORF">CNY62_07175</name>
</gene>
<keyword evidence="9" id="KW-0238">DNA-binding</keyword>
<keyword evidence="4 6" id="KW-1133">Transmembrane helix</keyword>
<evidence type="ECO:0000256" key="1">
    <source>
        <dbReference type="ARBA" id="ARBA00004162"/>
    </source>
</evidence>
<dbReference type="GeneID" id="66537137"/>
<dbReference type="AlphaFoldDB" id="A0A1D2LSX8"/>
<evidence type="ECO:0000256" key="3">
    <source>
        <dbReference type="ARBA" id="ARBA00022692"/>
    </source>
</evidence>
<evidence type="ECO:0000313" key="8">
    <source>
        <dbReference type="EMBL" id="ATF26189.1"/>
    </source>
</evidence>
<dbReference type="OrthoDB" id="9815286at2"/>
<organism evidence="8 10">
    <name type="scientific">Brochothrix thermosphacta</name>
    <name type="common">Microbacterium thermosphactum</name>
    <dbReference type="NCBI Taxonomy" id="2756"/>
    <lineage>
        <taxon>Bacteria</taxon>
        <taxon>Bacillati</taxon>
        <taxon>Bacillota</taxon>
        <taxon>Bacilli</taxon>
        <taxon>Bacillales</taxon>
        <taxon>Listeriaceae</taxon>
        <taxon>Brochothrix</taxon>
    </lineage>
</organism>
<sequence>MSKKLTKSRSDRKLAGVCGGLAAYFNIDATIVRLIFAIGALFSFGTLLLIYIVLYFVLPDETAGNTYRSSTEDEANKSW</sequence>
<dbReference type="EMBL" id="CP023483">
    <property type="protein sequence ID" value="ATF26189.1"/>
    <property type="molecule type" value="Genomic_DNA"/>
</dbReference>
<dbReference type="PANTHER" id="PTHR33885">
    <property type="entry name" value="PHAGE SHOCK PROTEIN C"/>
    <property type="match status" value="1"/>
</dbReference>
<protein>
    <submittedName>
        <fullName evidence="8">PspC domain-containing protein</fullName>
    </submittedName>
    <submittedName>
        <fullName evidence="9">Putative DNA-binding transcriptional regulator (Stress mediated)</fullName>
    </submittedName>
</protein>
<evidence type="ECO:0000256" key="6">
    <source>
        <dbReference type="SAM" id="Phobius"/>
    </source>
</evidence>
<dbReference type="PANTHER" id="PTHR33885:SF3">
    <property type="entry name" value="PHAGE SHOCK PROTEIN C"/>
    <property type="match status" value="1"/>
</dbReference>
<keyword evidence="3 6" id="KW-0812">Transmembrane</keyword>
<evidence type="ECO:0000256" key="2">
    <source>
        <dbReference type="ARBA" id="ARBA00022475"/>
    </source>
</evidence>
<dbReference type="KEGG" id="bths:CNY62_07175"/>
<dbReference type="GO" id="GO:0005886">
    <property type="term" value="C:plasma membrane"/>
    <property type="evidence" value="ECO:0007669"/>
    <property type="project" value="UniProtKB-SubCell"/>
</dbReference>
<dbReference type="STRING" id="2756.BFR44_10120"/>
<reference evidence="9" key="3">
    <citation type="submission" date="2018-04" db="EMBL/GenBank/DDBJ databases">
        <authorList>
            <person name="Go L.Y."/>
            <person name="Mitchell J.A."/>
        </authorList>
    </citation>
    <scope>NUCLEOTIDE SEQUENCE</scope>
    <source>
        <strain evidence="9">BSAS1 3</strain>
    </source>
</reference>
<dbReference type="GO" id="GO:0003677">
    <property type="term" value="F:DNA binding"/>
    <property type="evidence" value="ECO:0007669"/>
    <property type="project" value="UniProtKB-KW"/>
</dbReference>
<feature type="transmembrane region" description="Helical" evidence="6">
    <location>
        <begin position="34"/>
        <end position="58"/>
    </location>
</feature>
<reference evidence="8 10" key="1">
    <citation type="submission" date="2017-09" db="EMBL/GenBank/DDBJ databases">
        <title>Complete Genome Sequences of Two Strains of the Meat Spoilage Bacterium Brochothrix thermosphacta Isolated from Ground Chicken.</title>
        <authorList>
            <person name="Paoli G.C."/>
            <person name="Wijey C."/>
            <person name="Chen C.-Y."/>
            <person name="Nguyen L."/>
            <person name="Yan X."/>
            <person name="Irwin P.L."/>
        </authorList>
    </citation>
    <scope>NUCLEOTIDE SEQUENCE [LARGE SCALE GENOMIC DNA]</scope>
    <source>
        <strain evidence="8 10">BI</strain>
    </source>
</reference>
<keyword evidence="2" id="KW-1003">Cell membrane</keyword>
<evidence type="ECO:0000256" key="5">
    <source>
        <dbReference type="ARBA" id="ARBA00023136"/>
    </source>
</evidence>
<keyword evidence="10" id="KW-1185">Reference proteome</keyword>
<evidence type="ECO:0000256" key="4">
    <source>
        <dbReference type="ARBA" id="ARBA00022989"/>
    </source>
</evidence>
<dbReference type="RefSeq" id="WP_029090833.1">
    <property type="nucleotide sequence ID" value="NZ_CBCPHX010000006.1"/>
</dbReference>
<feature type="domain" description="Phage shock protein PspC N-terminal" evidence="7">
    <location>
        <begin position="3"/>
        <end position="61"/>
    </location>
</feature>
<dbReference type="EMBL" id="OUNC01000067">
    <property type="protein sequence ID" value="SPP30236.1"/>
    <property type="molecule type" value="Genomic_DNA"/>
</dbReference>
<evidence type="ECO:0000313" key="9">
    <source>
        <dbReference type="EMBL" id="SPP30236.1"/>
    </source>
</evidence>